<dbReference type="RefSeq" id="XP_021299776.1">
    <property type="nucleotide sequence ID" value="XM_021444101.1"/>
</dbReference>
<keyword evidence="2" id="KW-0472">Membrane</keyword>
<name>A0A6J1BJZ4_9ROSI</name>
<evidence type="ECO:0000256" key="1">
    <source>
        <dbReference type="SAM" id="MobiDB-lite"/>
    </source>
</evidence>
<evidence type="ECO:0000313" key="4">
    <source>
        <dbReference type="RefSeq" id="XP_021299776.1"/>
    </source>
</evidence>
<dbReference type="PANTHER" id="PTHR15907">
    <property type="entry name" value="DUF614 FAMILY PROTEIN-RELATED"/>
    <property type="match status" value="1"/>
</dbReference>
<feature type="compositionally biased region" description="Pro residues" evidence="1">
    <location>
        <begin position="15"/>
        <end position="30"/>
    </location>
</feature>
<protein>
    <submittedName>
        <fullName evidence="4">Protein PLANT CADMIUM RESISTANCE 11-like</fullName>
    </submittedName>
</protein>
<evidence type="ECO:0000256" key="2">
    <source>
        <dbReference type="SAM" id="Phobius"/>
    </source>
</evidence>
<feature type="transmembrane region" description="Helical" evidence="2">
    <location>
        <begin position="114"/>
        <end position="133"/>
    </location>
</feature>
<evidence type="ECO:0000313" key="3">
    <source>
        <dbReference type="Proteomes" id="UP000504621"/>
    </source>
</evidence>
<dbReference type="NCBIfam" id="TIGR01571">
    <property type="entry name" value="A_thal_Cys_rich"/>
    <property type="match status" value="1"/>
</dbReference>
<organism evidence="3 4">
    <name type="scientific">Herrania umbratica</name>
    <dbReference type="NCBI Taxonomy" id="108875"/>
    <lineage>
        <taxon>Eukaryota</taxon>
        <taxon>Viridiplantae</taxon>
        <taxon>Streptophyta</taxon>
        <taxon>Embryophyta</taxon>
        <taxon>Tracheophyta</taxon>
        <taxon>Spermatophyta</taxon>
        <taxon>Magnoliopsida</taxon>
        <taxon>eudicotyledons</taxon>
        <taxon>Gunneridae</taxon>
        <taxon>Pentapetalae</taxon>
        <taxon>rosids</taxon>
        <taxon>malvids</taxon>
        <taxon>Malvales</taxon>
        <taxon>Malvaceae</taxon>
        <taxon>Byttnerioideae</taxon>
        <taxon>Herrania</taxon>
    </lineage>
</organism>
<keyword evidence="2" id="KW-0812">Transmembrane</keyword>
<dbReference type="OrthoDB" id="1045822at2759"/>
<dbReference type="InterPro" id="IPR006461">
    <property type="entry name" value="PLAC_motif_containing"/>
</dbReference>
<feature type="region of interest" description="Disordered" evidence="1">
    <location>
        <begin position="1"/>
        <end position="65"/>
    </location>
</feature>
<keyword evidence="2" id="KW-1133">Transmembrane helix</keyword>
<gene>
    <name evidence="4" type="primary">LOC110428297</name>
</gene>
<keyword evidence="3" id="KW-1185">Reference proteome</keyword>
<reference evidence="4" key="1">
    <citation type="submission" date="2025-08" db="UniProtKB">
        <authorList>
            <consortium name="RefSeq"/>
        </authorList>
    </citation>
    <scope>IDENTIFICATION</scope>
    <source>
        <tissue evidence="4">Leaf</tissue>
    </source>
</reference>
<accession>A0A6J1BJZ4</accession>
<sequence length="205" mass="22410">MYTPSSMEFGKESPFPIPSAPPYPPSPPLASLPSHVEHSTVTTTGIPLNKTKPSNPPTAPNPDSHSPVAWSTGLCDCCDDCNSCCLTCWCPCVTFGRIAEMADRGSTSCGVSGALYMLILCVTGCSCLYSCFYRSKLRGQYFLKESPCTDCCIHCCCEECALCQEYRELKNHGFDMSIGWHGNMERKKRMAALPPSIEVGMFRST</sequence>
<proteinExistence type="predicted"/>
<dbReference type="AlphaFoldDB" id="A0A6J1BJZ4"/>
<dbReference type="Proteomes" id="UP000504621">
    <property type="component" value="Unplaced"/>
</dbReference>
<dbReference type="Pfam" id="PF04749">
    <property type="entry name" value="PLAC8"/>
    <property type="match status" value="1"/>
</dbReference>
<dbReference type="GeneID" id="110428297"/>